<evidence type="ECO:0000256" key="2">
    <source>
        <dbReference type="ARBA" id="ARBA00023125"/>
    </source>
</evidence>
<dbReference type="PROSITE" id="PS51063">
    <property type="entry name" value="HTH_CRP_2"/>
    <property type="match status" value="1"/>
</dbReference>
<dbReference type="PANTHER" id="PTHR24567:SF26">
    <property type="entry name" value="REGULATORY PROTEIN YEIL"/>
    <property type="match status" value="1"/>
</dbReference>
<name>A0ABR6IZY1_9HYPH</name>
<dbReference type="InterPro" id="IPR050397">
    <property type="entry name" value="Env_Response_Regulators"/>
</dbReference>
<evidence type="ECO:0000313" key="6">
    <source>
        <dbReference type="EMBL" id="MBB4233088.1"/>
    </source>
</evidence>
<reference evidence="6 7" key="1">
    <citation type="submission" date="2020-08" db="EMBL/GenBank/DDBJ databases">
        <title>Genomic Encyclopedia of Type Strains, Phase IV (KMG-V): Genome sequencing to study the core and pangenomes of soil and plant-associated prokaryotes.</title>
        <authorList>
            <person name="Whitman W."/>
        </authorList>
    </citation>
    <scope>NUCLEOTIDE SEQUENCE [LARGE SCALE GENOMIC DNA]</scope>
    <source>
        <strain evidence="6 7">SEMIA 4087</strain>
    </source>
</reference>
<dbReference type="InterPro" id="IPR012318">
    <property type="entry name" value="HTH_CRP"/>
</dbReference>
<dbReference type="CDD" id="cd00038">
    <property type="entry name" value="CAP_ED"/>
    <property type="match status" value="1"/>
</dbReference>
<keyword evidence="1" id="KW-0805">Transcription regulation</keyword>
<gene>
    <name evidence="6" type="ORF">GGD56_006991</name>
</gene>
<dbReference type="InterPro" id="IPR014710">
    <property type="entry name" value="RmlC-like_jellyroll"/>
</dbReference>
<dbReference type="PANTHER" id="PTHR24567">
    <property type="entry name" value="CRP FAMILY TRANSCRIPTIONAL REGULATORY PROTEIN"/>
    <property type="match status" value="1"/>
</dbReference>
<keyword evidence="3" id="KW-0804">Transcription</keyword>
<dbReference type="PROSITE" id="PS50042">
    <property type="entry name" value="CNMP_BINDING_3"/>
    <property type="match status" value="1"/>
</dbReference>
<dbReference type="InterPro" id="IPR036388">
    <property type="entry name" value="WH-like_DNA-bd_sf"/>
</dbReference>
<dbReference type="SMART" id="SM00419">
    <property type="entry name" value="HTH_CRP"/>
    <property type="match status" value="1"/>
</dbReference>
<evidence type="ECO:0000259" key="5">
    <source>
        <dbReference type="PROSITE" id="PS51063"/>
    </source>
</evidence>
<dbReference type="Pfam" id="PF13545">
    <property type="entry name" value="HTH_Crp_2"/>
    <property type="match status" value="1"/>
</dbReference>
<comment type="caution">
    <text evidence="6">The sequence shown here is derived from an EMBL/GenBank/DDBJ whole genome shotgun (WGS) entry which is preliminary data.</text>
</comment>
<dbReference type="SUPFAM" id="SSF51206">
    <property type="entry name" value="cAMP-binding domain-like"/>
    <property type="match status" value="1"/>
</dbReference>
<dbReference type="SMART" id="SM00100">
    <property type="entry name" value="cNMP"/>
    <property type="match status" value="1"/>
</dbReference>
<dbReference type="InterPro" id="IPR000595">
    <property type="entry name" value="cNMP-bd_dom"/>
</dbReference>
<protein>
    <submittedName>
        <fullName evidence="6">CRP-like cAMP-binding protein</fullName>
    </submittedName>
</protein>
<proteinExistence type="predicted"/>
<dbReference type="SUPFAM" id="SSF46785">
    <property type="entry name" value="Winged helix' DNA-binding domain"/>
    <property type="match status" value="1"/>
</dbReference>
<feature type="domain" description="HTH crp-type" evidence="5">
    <location>
        <begin position="160"/>
        <end position="228"/>
    </location>
</feature>
<organism evidence="6 7">
    <name type="scientific">Rhizobium mongolense</name>
    <dbReference type="NCBI Taxonomy" id="57676"/>
    <lineage>
        <taxon>Bacteria</taxon>
        <taxon>Pseudomonadati</taxon>
        <taxon>Pseudomonadota</taxon>
        <taxon>Alphaproteobacteria</taxon>
        <taxon>Hyphomicrobiales</taxon>
        <taxon>Rhizobiaceae</taxon>
        <taxon>Rhizobium/Agrobacterium group</taxon>
        <taxon>Rhizobium</taxon>
    </lineage>
</organism>
<accession>A0ABR6IZY1</accession>
<evidence type="ECO:0000256" key="3">
    <source>
        <dbReference type="ARBA" id="ARBA00023163"/>
    </source>
</evidence>
<dbReference type="Proteomes" id="UP000551353">
    <property type="component" value="Unassembled WGS sequence"/>
</dbReference>
<keyword evidence="7" id="KW-1185">Reference proteome</keyword>
<keyword evidence="2" id="KW-0238">DNA-binding</keyword>
<dbReference type="InterPro" id="IPR018490">
    <property type="entry name" value="cNMP-bd_dom_sf"/>
</dbReference>
<dbReference type="Gene3D" id="1.10.10.10">
    <property type="entry name" value="Winged helix-like DNA-binding domain superfamily/Winged helix DNA-binding domain"/>
    <property type="match status" value="1"/>
</dbReference>
<evidence type="ECO:0000313" key="7">
    <source>
        <dbReference type="Proteomes" id="UP000551353"/>
    </source>
</evidence>
<feature type="domain" description="Cyclic nucleotide-binding" evidence="4">
    <location>
        <begin position="26"/>
        <end position="146"/>
    </location>
</feature>
<evidence type="ECO:0000259" key="4">
    <source>
        <dbReference type="PROSITE" id="PS50042"/>
    </source>
</evidence>
<dbReference type="InterPro" id="IPR036390">
    <property type="entry name" value="WH_DNA-bd_sf"/>
</dbReference>
<dbReference type="EMBL" id="JACIFX010000025">
    <property type="protein sequence ID" value="MBB4233088.1"/>
    <property type="molecule type" value="Genomic_DNA"/>
</dbReference>
<sequence length="234" mass="25568">MTEDTNNLEKGTAMLAVNPALLNSDLFRGLEEDALEAFMGIARLRTVAPLQQIVAEGDDARSMFCVIHGYVRLIKTDRAGHQADIYVCEPRDTFGEYLLSVGKTYAYCACATNHTAIAEFDFGSLAALLDRFPPVEKNITRAMARNFLAAVECIAADRLNTAVQRVANYLLDRGLHDTTSAVIRLPYPKQVLARKLGLAPGALSRAFASLSTFGIAVRGRYIHIADADLLRTAC</sequence>
<dbReference type="Pfam" id="PF00027">
    <property type="entry name" value="cNMP_binding"/>
    <property type="match status" value="1"/>
</dbReference>
<evidence type="ECO:0000256" key="1">
    <source>
        <dbReference type="ARBA" id="ARBA00023015"/>
    </source>
</evidence>
<dbReference type="Gene3D" id="2.60.120.10">
    <property type="entry name" value="Jelly Rolls"/>
    <property type="match status" value="1"/>
</dbReference>